<dbReference type="PANTHER" id="PTHR32071:SF38">
    <property type="entry name" value="PSP OPERON TRANSCRIPTIONAL ACTIVATOR"/>
    <property type="match status" value="1"/>
</dbReference>
<dbReference type="SUPFAM" id="SSF46785">
    <property type="entry name" value="Winged helix' DNA-binding domain"/>
    <property type="match status" value="1"/>
</dbReference>
<reference evidence="8 9" key="1">
    <citation type="submission" date="2019-12" db="EMBL/GenBank/DDBJ databases">
        <authorList>
            <person name="Yang R."/>
        </authorList>
    </citation>
    <scope>NUCLEOTIDE SEQUENCE [LARGE SCALE GENOMIC DNA]</scope>
    <source>
        <strain evidence="8 9">DONG20-135</strain>
    </source>
</reference>
<dbReference type="RefSeq" id="WP_160624058.1">
    <property type="nucleotide sequence ID" value="NZ_WUUQ01000001.1"/>
</dbReference>
<proteinExistence type="predicted"/>
<dbReference type="InterPro" id="IPR036390">
    <property type="entry name" value="WH_DNA-bd_sf"/>
</dbReference>
<dbReference type="Proteomes" id="UP000434036">
    <property type="component" value="Unassembled WGS sequence"/>
</dbReference>
<dbReference type="Gene3D" id="3.40.50.300">
    <property type="entry name" value="P-loop containing nucleotide triphosphate hydrolases"/>
    <property type="match status" value="1"/>
</dbReference>
<keyword evidence="3" id="KW-0067">ATP-binding</keyword>
<keyword evidence="9" id="KW-1185">Reference proteome</keyword>
<dbReference type="Pfam" id="PF00874">
    <property type="entry name" value="PRD"/>
    <property type="match status" value="1"/>
</dbReference>
<dbReference type="Pfam" id="PF25601">
    <property type="entry name" value="AAA_lid_14"/>
    <property type="match status" value="1"/>
</dbReference>
<dbReference type="InterPro" id="IPR003593">
    <property type="entry name" value="AAA+_ATPase"/>
</dbReference>
<dbReference type="InterPro" id="IPR004701">
    <property type="entry name" value="PTS_EIIA_man-typ"/>
</dbReference>
<name>A0A6N8U2Q7_9FIRM</name>
<dbReference type="SUPFAM" id="SSF53062">
    <property type="entry name" value="PTS system fructose IIA component-like"/>
    <property type="match status" value="1"/>
</dbReference>
<dbReference type="Gene3D" id="3.40.50.510">
    <property type="entry name" value="Phosphotransferase system, mannose-type IIA component"/>
    <property type="match status" value="1"/>
</dbReference>
<evidence type="ECO:0000313" key="9">
    <source>
        <dbReference type="Proteomes" id="UP000434036"/>
    </source>
</evidence>
<keyword evidence="1" id="KW-0808">Transferase</keyword>
<dbReference type="Gene3D" id="1.10.8.60">
    <property type="match status" value="1"/>
</dbReference>
<dbReference type="GO" id="GO:0016740">
    <property type="term" value="F:transferase activity"/>
    <property type="evidence" value="ECO:0007669"/>
    <property type="project" value="UniProtKB-KW"/>
</dbReference>
<feature type="domain" description="Sigma-54 factor interaction" evidence="5">
    <location>
        <begin position="115"/>
        <end position="349"/>
    </location>
</feature>
<evidence type="ECO:0000256" key="3">
    <source>
        <dbReference type="ARBA" id="ARBA00022840"/>
    </source>
</evidence>
<dbReference type="Gene3D" id="1.10.1790.10">
    <property type="entry name" value="PRD domain"/>
    <property type="match status" value="1"/>
</dbReference>
<comment type="caution">
    <text evidence="8">The sequence shown here is derived from an EMBL/GenBank/DDBJ whole genome shotgun (WGS) entry which is preliminary data.</text>
</comment>
<dbReference type="GO" id="GO:0006355">
    <property type="term" value="P:regulation of DNA-templated transcription"/>
    <property type="evidence" value="ECO:0007669"/>
    <property type="project" value="InterPro"/>
</dbReference>
<dbReference type="Pfam" id="PF00158">
    <property type="entry name" value="Sigma54_activat"/>
    <property type="match status" value="1"/>
</dbReference>
<dbReference type="InterPro" id="IPR036662">
    <property type="entry name" value="PTS_EIIA_man-typ_sf"/>
</dbReference>
<dbReference type="EMBL" id="WUUQ01000001">
    <property type="protein sequence ID" value="MXQ72568.1"/>
    <property type="molecule type" value="Genomic_DNA"/>
</dbReference>
<gene>
    <name evidence="8" type="ORF">GSF08_01245</name>
</gene>
<sequence length="942" mass="108177">MTDQVKEQVLKYLEDATIGLDLFGEWKESQLKELTAGHLASKLGVSRNLISHYFNEFHHDGLVVKVNSRPVYFFHMQSLCEYFHTKADMRTYDTLDELRKNLLHNAHHSSAFHDLVGANESLSYCIEQCKAAITYPNGGLPILLQGPTGTGKSLIARLMYDYGVEKEIIDKNGKFVHINCAEFTNNPEMLMTNLFGYKKGAYTGADKDTQGLIALAEGGVLFLDEVHGLKPECQEKIFLFMDKGIYHMVGDNETWHEGKVRLIFATTENPDEVLLKTLLRRIPILVKIPPLSDRPLQEKKELIHHVVSKEMEHIGRTVKLSKLAYQILETAAYPGNVGELKNCIRASVAKAFLRASNKDEEVELHLFDLPGTMIAAQSENETLAEYDDRTMLSVSDILNATRTESTLYLLNQQFLRLFTMIPHNEAGMEEFIHSTYSKIEPYIDYLFFNEQTQNLPKFKLLNNLLTSIFNILAHKYNIDQLSNNEISIMTYFVMDYTQNFTGRQALLKQYKKECSEFMDLMQDYYIMDDKVIMDTVQLLEDALDTKFDYLGSLDLFLFFHYFDRDQGRAAIPAVIIAHGYSIASSIAETANQLLQRRIFDAIDMPIESDFEVVVKKLREYLSRLPGCKEVVVMVDMGSLQEIYKHLENIKDMNIGVINNVTTMLALDIGTMILENDPISYILREASERNQHNFVIVENRHKPDVILSVCETGIGTAEKISELIGSSLPASSDITIVPYDYRSLKEMGTKSPVFEKYHVLFIVGTCDPEVYDMPFISIEELIQQKSTDKTDEVFADYLTKDELMQFNKDMIKNFSLDNLLNYLTILDSEKIINSVEEIIREIQNDLNLHLDSGIVLGLYIHISCLIERLIIDKYITKFDHLEEFIRDHQDFIQVVKKAFVKVESCYNVEIPVSEIGYLYEYIYNRNRHSVNEEADSVNGLWEI</sequence>
<dbReference type="CDD" id="cd00009">
    <property type="entry name" value="AAA"/>
    <property type="match status" value="1"/>
</dbReference>
<accession>A0A6N8U2Q7</accession>
<dbReference type="PROSITE" id="PS50045">
    <property type="entry name" value="SIGMA54_INTERACT_4"/>
    <property type="match status" value="1"/>
</dbReference>
<evidence type="ECO:0000259" key="7">
    <source>
        <dbReference type="PROSITE" id="PS51372"/>
    </source>
</evidence>
<evidence type="ECO:0000256" key="4">
    <source>
        <dbReference type="ARBA" id="ARBA00023125"/>
    </source>
</evidence>
<dbReference type="PANTHER" id="PTHR32071">
    <property type="entry name" value="TRANSCRIPTIONAL REGULATORY PROTEIN"/>
    <property type="match status" value="1"/>
</dbReference>
<dbReference type="InterPro" id="IPR002078">
    <property type="entry name" value="Sigma_54_int"/>
</dbReference>
<dbReference type="InterPro" id="IPR011608">
    <property type="entry name" value="PRD"/>
</dbReference>
<evidence type="ECO:0000313" key="8">
    <source>
        <dbReference type="EMBL" id="MXQ72568.1"/>
    </source>
</evidence>
<keyword evidence="2" id="KW-0547">Nucleotide-binding</keyword>
<dbReference type="GO" id="GO:0016020">
    <property type="term" value="C:membrane"/>
    <property type="evidence" value="ECO:0007669"/>
    <property type="project" value="InterPro"/>
</dbReference>
<dbReference type="SMART" id="SM00382">
    <property type="entry name" value="AAA"/>
    <property type="match status" value="1"/>
</dbReference>
<dbReference type="InterPro" id="IPR027417">
    <property type="entry name" value="P-loop_NTPase"/>
</dbReference>
<dbReference type="SUPFAM" id="SSF52540">
    <property type="entry name" value="P-loop containing nucleoside triphosphate hydrolases"/>
    <property type="match status" value="1"/>
</dbReference>
<dbReference type="PROSITE" id="PS51096">
    <property type="entry name" value="PTS_EIIA_TYPE_4"/>
    <property type="match status" value="1"/>
</dbReference>
<evidence type="ECO:0000259" key="5">
    <source>
        <dbReference type="PROSITE" id="PS50045"/>
    </source>
</evidence>
<feature type="domain" description="PTS EIIA type-4" evidence="6">
    <location>
        <begin position="570"/>
        <end position="693"/>
    </location>
</feature>
<organism evidence="8 9">
    <name type="scientific">Copranaerobaculum intestinale</name>
    <dbReference type="NCBI Taxonomy" id="2692629"/>
    <lineage>
        <taxon>Bacteria</taxon>
        <taxon>Bacillati</taxon>
        <taxon>Bacillota</taxon>
        <taxon>Erysipelotrichia</taxon>
        <taxon>Erysipelotrichales</taxon>
        <taxon>Erysipelotrichaceae</taxon>
        <taxon>Copranaerobaculum</taxon>
    </lineage>
</organism>
<dbReference type="PROSITE" id="PS51372">
    <property type="entry name" value="PRD_2"/>
    <property type="match status" value="1"/>
</dbReference>
<dbReference type="Pfam" id="PF03610">
    <property type="entry name" value="EIIA-man"/>
    <property type="match status" value="1"/>
</dbReference>
<evidence type="ECO:0000256" key="1">
    <source>
        <dbReference type="ARBA" id="ARBA00022679"/>
    </source>
</evidence>
<feature type="domain" description="PRD" evidence="7">
    <location>
        <begin position="825"/>
        <end position="931"/>
    </location>
</feature>
<protein>
    <submittedName>
        <fullName evidence="8">PRD domain-containing protein</fullName>
    </submittedName>
</protein>
<evidence type="ECO:0000259" key="6">
    <source>
        <dbReference type="PROSITE" id="PS51096"/>
    </source>
</evidence>
<keyword evidence="4" id="KW-0238">DNA-binding</keyword>
<dbReference type="AlphaFoldDB" id="A0A6N8U2Q7"/>
<dbReference type="GO" id="GO:0003677">
    <property type="term" value="F:DNA binding"/>
    <property type="evidence" value="ECO:0007669"/>
    <property type="project" value="UniProtKB-KW"/>
</dbReference>
<dbReference type="InterPro" id="IPR058031">
    <property type="entry name" value="AAA_lid_NorR"/>
</dbReference>
<evidence type="ECO:0000256" key="2">
    <source>
        <dbReference type="ARBA" id="ARBA00022741"/>
    </source>
</evidence>
<dbReference type="SUPFAM" id="SSF63520">
    <property type="entry name" value="PTS-regulatory domain, PRD"/>
    <property type="match status" value="1"/>
</dbReference>
<reference evidence="8 9" key="2">
    <citation type="submission" date="2020-01" db="EMBL/GenBank/DDBJ databases">
        <title>Clostridiaceae sp. nov. isolated from the gut of human by culturomics.</title>
        <authorList>
            <person name="Chang Y."/>
        </authorList>
    </citation>
    <scope>NUCLEOTIDE SEQUENCE [LARGE SCALE GENOMIC DNA]</scope>
    <source>
        <strain evidence="8 9">DONG20-135</strain>
    </source>
</reference>
<dbReference type="GO" id="GO:0009401">
    <property type="term" value="P:phosphoenolpyruvate-dependent sugar phosphotransferase system"/>
    <property type="evidence" value="ECO:0007669"/>
    <property type="project" value="InterPro"/>
</dbReference>
<dbReference type="InterPro" id="IPR036634">
    <property type="entry name" value="PRD_sf"/>
</dbReference>
<dbReference type="GO" id="GO:0005524">
    <property type="term" value="F:ATP binding"/>
    <property type="evidence" value="ECO:0007669"/>
    <property type="project" value="UniProtKB-KW"/>
</dbReference>